<gene>
    <name evidence="2" type="ORF">SFRICE_008395</name>
</gene>
<organism evidence="2">
    <name type="scientific">Spodoptera frugiperda</name>
    <name type="common">Fall armyworm</name>
    <dbReference type="NCBI Taxonomy" id="7108"/>
    <lineage>
        <taxon>Eukaryota</taxon>
        <taxon>Metazoa</taxon>
        <taxon>Ecdysozoa</taxon>
        <taxon>Arthropoda</taxon>
        <taxon>Hexapoda</taxon>
        <taxon>Insecta</taxon>
        <taxon>Pterygota</taxon>
        <taxon>Neoptera</taxon>
        <taxon>Endopterygota</taxon>
        <taxon>Lepidoptera</taxon>
        <taxon>Glossata</taxon>
        <taxon>Ditrysia</taxon>
        <taxon>Noctuoidea</taxon>
        <taxon>Noctuidae</taxon>
        <taxon>Amphipyrinae</taxon>
        <taxon>Spodoptera</taxon>
    </lineage>
</organism>
<name>A0A2H1WAM9_SPOFR</name>
<feature type="region of interest" description="Disordered" evidence="1">
    <location>
        <begin position="48"/>
        <end position="72"/>
    </location>
</feature>
<evidence type="ECO:0000256" key="1">
    <source>
        <dbReference type="SAM" id="MobiDB-lite"/>
    </source>
</evidence>
<sequence>MVDRATDLYYLLVWSREVVQEVMGNPHVMERSVSLALGDSRVHRPAVASMNTPQDDMWSHKKPASPDAMLLR</sequence>
<protein>
    <submittedName>
        <fullName evidence="2">SFRICE_008395</fullName>
    </submittedName>
</protein>
<reference evidence="2" key="1">
    <citation type="submission" date="2016-07" db="EMBL/GenBank/DDBJ databases">
        <authorList>
            <person name="Bretaudeau A."/>
        </authorList>
    </citation>
    <scope>NUCLEOTIDE SEQUENCE</scope>
    <source>
        <strain evidence="2">Rice</strain>
        <tissue evidence="2">Whole body</tissue>
    </source>
</reference>
<accession>A0A2H1WAM9</accession>
<dbReference type="EMBL" id="ODYU01007385">
    <property type="protein sequence ID" value="SOQ50097.1"/>
    <property type="molecule type" value="Genomic_DNA"/>
</dbReference>
<dbReference type="AlphaFoldDB" id="A0A2H1WAM9"/>
<proteinExistence type="predicted"/>
<evidence type="ECO:0000313" key="2">
    <source>
        <dbReference type="EMBL" id="SOQ50097.1"/>
    </source>
</evidence>